<sequence length="95" mass="11606">MEQADDVLKPYYKTIRSLLNLRNEKDILHIFREENMECVWYSHDNWNGGIDYYHLQINVSPFLYDKINQEDVQKKSYRRESILEDLQPLYKVGFM</sequence>
<dbReference type="RefSeq" id="WP_264912173.1">
    <property type="nucleotide sequence ID" value="NZ_JAPDUL010000004.1"/>
</dbReference>
<accession>A0AAW5UZ13</accession>
<protein>
    <recommendedName>
        <fullName evidence="3">Transposase</fullName>
    </recommendedName>
</protein>
<evidence type="ECO:0008006" key="3">
    <source>
        <dbReference type="Google" id="ProtNLM"/>
    </source>
</evidence>
<name>A0AAW5UZ13_9BACT</name>
<comment type="caution">
    <text evidence="1">The sequence shown here is derived from an EMBL/GenBank/DDBJ whole genome shotgun (WGS) entry which is preliminary data.</text>
</comment>
<reference evidence="1" key="1">
    <citation type="submission" date="2022-11" db="EMBL/GenBank/DDBJ databases">
        <title>Genomic repertoires linked with pathogenic potency of arthritogenic Prevotella copri isolated from the gut of rheumatoid arthritis patients.</title>
        <authorList>
            <person name="Nii T."/>
            <person name="Maeda Y."/>
            <person name="Motooka D."/>
            <person name="Naito M."/>
            <person name="Matsumoto Y."/>
            <person name="Ogawa T."/>
            <person name="Oguro-Igashira E."/>
            <person name="Kishikawa T."/>
            <person name="Yamashita M."/>
            <person name="Koizumi S."/>
            <person name="Kurakawa T."/>
            <person name="Okumura R."/>
            <person name="Kayama H."/>
            <person name="Murakami M."/>
            <person name="Sakaguchi T."/>
            <person name="Das B."/>
            <person name="Nakamura S."/>
            <person name="Okada Y."/>
            <person name="Kumanogoh A."/>
            <person name="Takeda K."/>
        </authorList>
    </citation>
    <scope>NUCLEOTIDE SEQUENCE</scope>
    <source>
        <strain evidence="1">RA-N001-16</strain>
    </source>
</reference>
<evidence type="ECO:0000313" key="1">
    <source>
        <dbReference type="EMBL" id="MCW4166591.1"/>
    </source>
</evidence>
<dbReference type="Proteomes" id="UP001209476">
    <property type="component" value="Unassembled WGS sequence"/>
</dbReference>
<evidence type="ECO:0000313" key="2">
    <source>
        <dbReference type="Proteomes" id="UP001209476"/>
    </source>
</evidence>
<gene>
    <name evidence="1" type="ORF">ONS98_15555</name>
</gene>
<organism evidence="1 2">
    <name type="scientific">Segatella copri</name>
    <dbReference type="NCBI Taxonomy" id="165179"/>
    <lineage>
        <taxon>Bacteria</taxon>
        <taxon>Pseudomonadati</taxon>
        <taxon>Bacteroidota</taxon>
        <taxon>Bacteroidia</taxon>
        <taxon>Bacteroidales</taxon>
        <taxon>Prevotellaceae</taxon>
        <taxon>Segatella</taxon>
    </lineage>
</organism>
<proteinExistence type="predicted"/>
<dbReference type="AlphaFoldDB" id="A0AAW5UZ13"/>
<dbReference type="EMBL" id="JAPDUM010000003">
    <property type="protein sequence ID" value="MCW4166591.1"/>
    <property type="molecule type" value="Genomic_DNA"/>
</dbReference>